<dbReference type="Proteomes" id="UP001222325">
    <property type="component" value="Unassembled WGS sequence"/>
</dbReference>
<dbReference type="AlphaFoldDB" id="A0AAD6U307"/>
<keyword evidence="2" id="KW-1133">Transmembrane helix</keyword>
<dbReference type="EMBL" id="JARJCN010000025">
    <property type="protein sequence ID" value="KAJ7088751.1"/>
    <property type="molecule type" value="Genomic_DNA"/>
</dbReference>
<feature type="region of interest" description="Disordered" evidence="1">
    <location>
        <begin position="194"/>
        <end position="213"/>
    </location>
</feature>
<comment type="caution">
    <text evidence="4">The sequence shown here is derived from an EMBL/GenBank/DDBJ whole genome shotgun (WGS) entry which is preliminary data.</text>
</comment>
<protein>
    <submittedName>
        <fullName evidence="4">Uncharacterized protein</fullName>
    </submittedName>
</protein>
<sequence>MSRPRAFAILPLALSHVTSTHSRPPEKSKVFSPCAYRPSTSLAQKFRIPTKRCSYTIQVDSPVHSPAPTHKKRAHSATASYGFGNPFSGDSGTSSIARARSTGLSNGLLAGAGDGTRPRCTTAVSDGRCASPESCACACSGAGYAYVGARCSSVRAGYACAGRTMSNAGSPGSRVCAGGSGNCPAAGVRGEAGSAGTAGRGSAQEVRREGGAWSGDAEYGPCCARKLYCGICSGANESGGSAYDAALIVLIVLCARYSSPPPPPKVGGGISSGRVWSFCTMSRKAASISASRARALRARRQRRRTARRTSARRTPTAASAPMKAGLWMRLLLPPLFTAPTEVEPAPAAESAADEPGLLVAARVDAPELALVGACFVSVPVPAVTLGAARTAGVVVLPSAAAAVVFAAAAVVVAAAFAAVVLETPAAFAGALVDAAAAALVPAAVGEDLLLSDTAAAALPCAAPFPAGTPPPAAASSPTAALFPTGAVALVPTGDAAVLVPFVGGSRLCVCAGAVVATPANGVEVVRAVVALVRAVVADAFDSVVDFVVVVATGGGAAVEEGAVGGAAEAVATADDGDAELDGIATSAALAGADFAGADAAWLADGFADGFAASGDLALTVAALEDVALTARTALAEAAALAAGIEDMNRG</sequence>
<keyword evidence="5" id="KW-1185">Reference proteome</keyword>
<feature type="transmembrane region" description="Helical" evidence="2">
    <location>
        <begin position="395"/>
        <end position="419"/>
    </location>
</feature>
<feature type="compositionally biased region" description="Basic residues" evidence="1">
    <location>
        <begin position="299"/>
        <end position="311"/>
    </location>
</feature>
<accession>A0AAD6U307</accession>
<feature type="region of interest" description="Disordered" evidence="1">
    <location>
        <begin position="299"/>
        <end position="319"/>
    </location>
</feature>
<evidence type="ECO:0000256" key="3">
    <source>
        <dbReference type="SAM" id="SignalP"/>
    </source>
</evidence>
<keyword evidence="2" id="KW-0812">Transmembrane</keyword>
<evidence type="ECO:0000256" key="1">
    <source>
        <dbReference type="SAM" id="MobiDB-lite"/>
    </source>
</evidence>
<keyword evidence="3" id="KW-0732">Signal</keyword>
<feature type="compositionally biased region" description="Low complexity" evidence="1">
    <location>
        <begin position="194"/>
        <end position="203"/>
    </location>
</feature>
<feature type="signal peptide" evidence="3">
    <location>
        <begin position="1"/>
        <end position="22"/>
    </location>
</feature>
<feature type="chain" id="PRO_5042056463" evidence="3">
    <location>
        <begin position="23"/>
        <end position="650"/>
    </location>
</feature>
<evidence type="ECO:0000313" key="4">
    <source>
        <dbReference type="EMBL" id="KAJ7088751.1"/>
    </source>
</evidence>
<evidence type="ECO:0000313" key="5">
    <source>
        <dbReference type="Proteomes" id="UP001222325"/>
    </source>
</evidence>
<name>A0AAD6U307_9AGAR</name>
<proteinExistence type="predicted"/>
<reference evidence="4" key="1">
    <citation type="submission" date="2023-03" db="EMBL/GenBank/DDBJ databases">
        <title>Massive genome expansion in bonnet fungi (Mycena s.s.) driven by repeated elements and novel gene families across ecological guilds.</title>
        <authorList>
            <consortium name="Lawrence Berkeley National Laboratory"/>
            <person name="Harder C.B."/>
            <person name="Miyauchi S."/>
            <person name="Viragh M."/>
            <person name="Kuo A."/>
            <person name="Thoen E."/>
            <person name="Andreopoulos B."/>
            <person name="Lu D."/>
            <person name="Skrede I."/>
            <person name="Drula E."/>
            <person name="Henrissat B."/>
            <person name="Morin E."/>
            <person name="Kohler A."/>
            <person name="Barry K."/>
            <person name="LaButti K."/>
            <person name="Morin E."/>
            <person name="Salamov A."/>
            <person name="Lipzen A."/>
            <person name="Mereny Z."/>
            <person name="Hegedus B."/>
            <person name="Baldrian P."/>
            <person name="Stursova M."/>
            <person name="Weitz H."/>
            <person name="Taylor A."/>
            <person name="Grigoriev I.V."/>
            <person name="Nagy L.G."/>
            <person name="Martin F."/>
            <person name="Kauserud H."/>
        </authorList>
    </citation>
    <scope>NUCLEOTIDE SEQUENCE</scope>
    <source>
        <strain evidence="4">CBHHK173m</strain>
    </source>
</reference>
<evidence type="ECO:0000256" key="2">
    <source>
        <dbReference type="SAM" id="Phobius"/>
    </source>
</evidence>
<feature type="transmembrane region" description="Helical" evidence="2">
    <location>
        <begin position="368"/>
        <end position="388"/>
    </location>
</feature>
<organism evidence="4 5">
    <name type="scientific">Mycena belliarum</name>
    <dbReference type="NCBI Taxonomy" id="1033014"/>
    <lineage>
        <taxon>Eukaryota</taxon>
        <taxon>Fungi</taxon>
        <taxon>Dikarya</taxon>
        <taxon>Basidiomycota</taxon>
        <taxon>Agaricomycotina</taxon>
        <taxon>Agaricomycetes</taxon>
        <taxon>Agaricomycetidae</taxon>
        <taxon>Agaricales</taxon>
        <taxon>Marasmiineae</taxon>
        <taxon>Mycenaceae</taxon>
        <taxon>Mycena</taxon>
    </lineage>
</organism>
<keyword evidence="2" id="KW-0472">Membrane</keyword>
<gene>
    <name evidence="4" type="ORF">B0H15DRAFT_840655</name>
</gene>